<gene>
    <name evidence="7" type="ORF">L5515_007438</name>
</gene>
<dbReference type="Pfam" id="PF10320">
    <property type="entry name" value="7TM_GPCR_Srsx"/>
    <property type="match status" value="1"/>
</dbReference>
<keyword evidence="8" id="KW-1185">Reference proteome</keyword>
<comment type="subcellular location">
    <subcellularLocation>
        <location evidence="1">Membrane</location>
    </subcellularLocation>
</comment>
<accession>A0AAE9F4P9</accession>
<dbReference type="PANTHER" id="PTHR23360">
    <property type="entry name" value="G-PROTEIN COUPLED RECEPTORS FAMILY 1 PROFILE DOMAIN-CONTAINING PROTEIN-RELATED"/>
    <property type="match status" value="1"/>
</dbReference>
<organism evidence="7 8">
    <name type="scientific">Caenorhabditis briggsae</name>
    <dbReference type="NCBI Taxonomy" id="6238"/>
    <lineage>
        <taxon>Eukaryota</taxon>
        <taxon>Metazoa</taxon>
        <taxon>Ecdysozoa</taxon>
        <taxon>Nematoda</taxon>
        <taxon>Chromadorea</taxon>
        <taxon>Rhabditida</taxon>
        <taxon>Rhabditina</taxon>
        <taxon>Rhabditomorpha</taxon>
        <taxon>Rhabditoidea</taxon>
        <taxon>Rhabditidae</taxon>
        <taxon>Peloderinae</taxon>
        <taxon>Caenorhabditis</taxon>
    </lineage>
</organism>
<evidence type="ECO:0000313" key="7">
    <source>
        <dbReference type="EMBL" id="UMM34295.1"/>
    </source>
</evidence>
<dbReference type="EMBL" id="CP092624">
    <property type="protein sequence ID" value="UMM34295.1"/>
    <property type="molecule type" value="Genomic_DNA"/>
</dbReference>
<keyword evidence="3 5" id="KW-1133">Transmembrane helix</keyword>
<dbReference type="InterPro" id="IPR000276">
    <property type="entry name" value="GPCR_Rhodpsn"/>
</dbReference>
<evidence type="ECO:0000256" key="4">
    <source>
        <dbReference type="ARBA" id="ARBA00023136"/>
    </source>
</evidence>
<evidence type="ECO:0000256" key="1">
    <source>
        <dbReference type="ARBA" id="ARBA00004370"/>
    </source>
</evidence>
<evidence type="ECO:0000256" key="5">
    <source>
        <dbReference type="SAM" id="Phobius"/>
    </source>
</evidence>
<dbReference type="AlphaFoldDB" id="A0AAE9F4P9"/>
<proteinExistence type="predicted"/>
<feature type="transmembrane region" description="Helical" evidence="5">
    <location>
        <begin position="169"/>
        <end position="192"/>
    </location>
</feature>
<feature type="transmembrane region" description="Helical" evidence="5">
    <location>
        <begin position="94"/>
        <end position="112"/>
    </location>
</feature>
<evidence type="ECO:0000313" key="8">
    <source>
        <dbReference type="Proteomes" id="UP000829354"/>
    </source>
</evidence>
<dbReference type="PANTHER" id="PTHR23360:SF8">
    <property type="entry name" value="G-PROTEIN COUPLED RECEPTORS FAMILY 1 PROFILE DOMAIN-CONTAINING PROTEIN"/>
    <property type="match status" value="1"/>
</dbReference>
<dbReference type="Proteomes" id="UP000829354">
    <property type="component" value="Chromosome V"/>
</dbReference>
<feature type="transmembrane region" description="Helical" evidence="5">
    <location>
        <begin position="213"/>
        <end position="236"/>
    </location>
</feature>
<sequence length="306" mass="34955">MYGMLARVNQLIIVTYKILFFFAGIFGNACLIYMIAKKKTLQTKSSILQAVQSFCHIICLAGTQVDTVLTILDIQLPRSQCYPKVSTYTFFETVQSMIMLFLVIDILIIVKFPRFYHTFSTTKYIILALIPAITCGMVFFVWGFVGTNDEIVIFCNPPLGLNIVASTWFFRYILFLNVLTLIVFLVLIRIFYTKGHKQRGDSWKVMKRLQLSVAIFVCSWFIAQSSNSVFIAIGITGETFNFLVANVSFFVLLSFSQTFYVVIWKSKEYRTHFLSLWCGRSFASRDVTGAGSSMKTNQPVTTSRIF</sequence>
<dbReference type="Gene3D" id="1.20.1070.10">
    <property type="entry name" value="Rhodopsin 7-helix transmembrane proteins"/>
    <property type="match status" value="1"/>
</dbReference>
<evidence type="ECO:0000256" key="3">
    <source>
        <dbReference type="ARBA" id="ARBA00022989"/>
    </source>
</evidence>
<feature type="domain" description="G-protein coupled receptors family 1 profile" evidence="6">
    <location>
        <begin position="27"/>
        <end position="221"/>
    </location>
</feature>
<name>A0AAE9F4P9_CAEBR</name>
<dbReference type="InterPro" id="IPR019424">
    <property type="entry name" value="7TM_GPCR_Srsx"/>
</dbReference>
<feature type="transmembrane region" description="Helical" evidence="5">
    <location>
        <begin position="242"/>
        <end position="263"/>
    </location>
</feature>
<evidence type="ECO:0000256" key="2">
    <source>
        <dbReference type="ARBA" id="ARBA00022692"/>
    </source>
</evidence>
<reference evidence="7 8" key="1">
    <citation type="submission" date="2022-04" db="EMBL/GenBank/DDBJ databases">
        <title>Chromosome-level reference genomes for two strains of Caenorhabditis briggsae: an improved platform for comparative genomics.</title>
        <authorList>
            <person name="Stevens L."/>
            <person name="Andersen E."/>
        </authorList>
    </citation>
    <scope>NUCLEOTIDE SEQUENCE [LARGE SCALE GENOMIC DNA]</scope>
    <source>
        <strain evidence="7">VX34</strain>
        <tissue evidence="7">Whole-organism</tissue>
    </source>
</reference>
<evidence type="ECO:0000259" key="6">
    <source>
        <dbReference type="PROSITE" id="PS50262"/>
    </source>
</evidence>
<keyword evidence="2 5" id="KW-0812">Transmembrane</keyword>
<dbReference type="SMART" id="SM01381">
    <property type="entry name" value="7TM_GPCR_Srsx"/>
    <property type="match status" value="1"/>
</dbReference>
<protein>
    <recommendedName>
        <fullName evidence="6">G-protein coupled receptors family 1 profile domain-containing protein</fullName>
    </recommendedName>
</protein>
<feature type="transmembrane region" description="Helical" evidence="5">
    <location>
        <begin position="124"/>
        <end position="145"/>
    </location>
</feature>
<keyword evidence="4 5" id="KW-0472">Membrane</keyword>
<dbReference type="SUPFAM" id="SSF81321">
    <property type="entry name" value="Family A G protein-coupled receptor-like"/>
    <property type="match status" value="1"/>
</dbReference>
<dbReference type="GO" id="GO:0004930">
    <property type="term" value="F:G protein-coupled receptor activity"/>
    <property type="evidence" value="ECO:0007669"/>
    <property type="project" value="InterPro"/>
</dbReference>
<dbReference type="InterPro" id="IPR047130">
    <property type="entry name" value="7TM_GPCR_Srsx_nematod"/>
</dbReference>
<dbReference type="GO" id="GO:0016020">
    <property type="term" value="C:membrane"/>
    <property type="evidence" value="ECO:0007669"/>
    <property type="project" value="UniProtKB-SubCell"/>
</dbReference>
<feature type="transmembrane region" description="Helical" evidence="5">
    <location>
        <begin position="12"/>
        <end position="35"/>
    </location>
</feature>
<dbReference type="InterPro" id="IPR017452">
    <property type="entry name" value="GPCR_Rhodpsn_7TM"/>
</dbReference>
<dbReference type="PROSITE" id="PS50262">
    <property type="entry name" value="G_PROTEIN_RECEP_F1_2"/>
    <property type="match status" value="1"/>
</dbReference>